<dbReference type="EMBL" id="CAJVPJ010001957">
    <property type="protein sequence ID" value="CAG8608817.1"/>
    <property type="molecule type" value="Genomic_DNA"/>
</dbReference>
<keyword evidence="2" id="KW-1185">Reference proteome</keyword>
<organism evidence="1 2">
    <name type="scientific">Paraglomus occultum</name>
    <dbReference type="NCBI Taxonomy" id="144539"/>
    <lineage>
        <taxon>Eukaryota</taxon>
        <taxon>Fungi</taxon>
        <taxon>Fungi incertae sedis</taxon>
        <taxon>Mucoromycota</taxon>
        <taxon>Glomeromycotina</taxon>
        <taxon>Glomeromycetes</taxon>
        <taxon>Paraglomerales</taxon>
        <taxon>Paraglomeraceae</taxon>
        <taxon>Paraglomus</taxon>
    </lineage>
</organism>
<name>A0A9N9CR11_9GLOM</name>
<accession>A0A9N9CR11</accession>
<proteinExistence type="predicted"/>
<dbReference type="InterPro" id="IPR029063">
    <property type="entry name" value="SAM-dependent_MTases_sf"/>
</dbReference>
<sequence length="127" mass="14696">MLQREKAYPQPLRLRPRHRITLNVGNCQRRDRNRLSEQAQTSTEDDISLTSYLPSDEKEAKRCNSGAWILDMSAEYRFSTFVGVDIAPLFPEKSPDNVVFIRCNVLDGLPFPDYTDFLIGRTGRKSW</sequence>
<dbReference type="SUPFAM" id="SSF53335">
    <property type="entry name" value="S-adenosyl-L-methionine-dependent methyltransferases"/>
    <property type="match status" value="1"/>
</dbReference>
<protein>
    <submittedName>
        <fullName evidence="1">514_t:CDS:1</fullName>
    </submittedName>
</protein>
<evidence type="ECO:0000313" key="2">
    <source>
        <dbReference type="Proteomes" id="UP000789572"/>
    </source>
</evidence>
<dbReference type="OrthoDB" id="2013972at2759"/>
<gene>
    <name evidence="1" type="ORF">POCULU_LOCUS7844</name>
</gene>
<dbReference type="AlphaFoldDB" id="A0A9N9CR11"/>
<dbReference type="Proteomes" id="UP000789572">
    <property type="component" value="Unassembled WGS sequence"/>
</dbReference>
<comment type="caution">
    <text evidence="1">The sequence shown here is derived from an EMBL/GenBank/DDBJ whole genome shotgun (WGS) entry which is preliminary data.</text>
</comment>
<reference evidence="1" key="1">
    <citation type="submission" date="2021-06" db="EMBL/GenBank/DDBJ databases">
        <authorList>
            <person name="Kallberg Y."/>
            <person name="Tangrot J."/>
            <person name="Rosling A."/>
        </authorList>
    </citation>
    <scope>NUCLEOTIDE SEQUENCE</scope>
    <source>
        <strain evidence="1">IA702</strain>
    </source>
</reference>
<evidence type="ECO:0000313" key="1">
    <source>
        <dbReference type="EMBL" id="CAG8608817.1"/>
    </source>
</evidence>